<keyword evidence="7" id="KW-1185">Reference proteome</keyword>
<dbReference type="InterPro" id="IPR053951">
    <property type="entry name" value="K_trans_N"/>
</dbReference>
<comment type="similarity">
    <text evidence="2">Belongs to the HAK/KUP transporter (TC 2.A.72.3) family.</text>
</comment>
<gene>
    <name evidence="6" type="ORF">VitviT2T_030431</name>
</gene>
<dbReference type="PANTHER" id="PTHR30540">
    <property type="entry name" value="OSMOTIC STRESS POTASSIUM TRANSPORTER"/>
    <property type="match status" value="1"/>
</dbReference>
<evidence type="ECO:0000256" key="4">
    <source>
        <dbReference type="SAM" id="Phobius"/>
    </source>
</evidence>
<organism evidence="6 7">
    <name type="scientific">Vitis vinifera</name>
    <name type="common">Grape</name>
    <dbReference type="NCBI Taxonomy" id="29760"/>
    <lineage>
        <taxon>Eukaryota</taxon>
        <taxon>Viridiplantae</taxon>
        <taxon>Streptophyta</taxon>
        <taxon>Embryophyta</taxon>
        <taxon>Tracheophyta</taxon>
        <taxon>Spermatophyta</taxon>
        <taxon>Magnoliopsida</taxon>
        <taxon>eudicotyledons</taxon>
        <taxon>Gunneridae</taxon>
        <taxon>Pentapetalae</taxon>
        <taxon>rosids</taxon>
        <taxon>Vitales</taxon>
        <taxon>Vitaceae</taxon>
        <taxon>Viteae</taxon>
        <taxon>Vitis</taxon>
    </lineage>
</organism>
<evidence type="ECO:0000256" key="2">
    <source>
        <dbReference type="ARBA" id="ARBA00008440"/>
    </source>
</evidence>
<evidence type="ECO:0000313" key="6">
    <source>
        <dbReference type="EMBL" id="WKA13098.1"/>
    </source>
</evidence>
<dbReference type="EMBL" id="CP126666">
    <property type="protein sequence ID" value="WKA13098.1"/>
    <property type="molecule type" value="Genomic_DNA"/>
</dbReference>
<dbReference type="InterPro" id="IPR003855">
    <property type="entry name" value="K+_transporter"/>
</dbReference>
<feature type="compositionally biased region" description="Basic and acidic residues" evidence="3">
    <location>
        <begin position="228"/>
        <end position="237"/>
    </location>
</feature>
<dbReference type="Pfam" id="PF02705">
    <property type="entry name" value="K_trans"/>
    <property type="match status" value="1"/>
</dbReference>
<keyword evidence="4" id="KW-0812">Transmembrane</keyword>
<evidence type="ECO:0000256" key="1">
    <source>
        <dbReference type="ARBA" id="ARBA00004651"/>
    </source>
</evidence>
<evidence type="ECO:0000313" key="7">
    <source>
        <dbReference type="Proteomes" id="UP001227230"/>
    </source>
</evidence>
<name>A0ABY9DZM6_VITVI</name>
<evidence type="ECO:0000256" key="3">
    <source>
        <dbReference type="SAM" id="MobiDB-lite"/>
    </source>
</evidence>
<feature type="domain" description="K+ potassium transporter integral membrane" evidence="5">
    <location>
        <begin position="67"/>
        <end position="121"/>
    </location>
</feature>
<accession>A0ABY9DZM6</accession>
<dbReference type="Proteomes" id="UP001227230">
    <property type="component" value="Chromosome 19"/>
</dbReference>
<comment type="subcellular location">
    <subcellularLocation>
        <location evidence="1">Cell membrane</location>
        <topology evidence="1">Multi-pass membrane protein</topology>
    </subcellularLocation>
</comment>
<proteinExistence type="inferred from homology"/>
<keyword evidence="4" id="KW-0472">Membrane</keyword>
<keyword evidence="4" id="KW-1133">Transmembrane helix</keyword>
<protein>
    <recommendedName>
        <fullName evidence="5">K+ potassium transporter integral membrane domain-containing protein</fullName>
    </recommendedName>
</protein>
<reference evidence="6 7" key="1">
    <citation type="journal article" date="2023" name="Hortic Res">
        <title>The complete reference genome for grapevine (Vitis vinifera L.) genetics and breeding.</title>
        <authorList>
            <person name="Shi X."/>
            <person name="Cao S."/>
            <person name="Wang X."/>
            <person name="Huang S."/>
            <person name="Wang Y."/>
            <person name="Liu Z."/>
            <person name="Liu W."/>
            <person name="Leng X."/>
            <person name="Peng Y."/>
            <person name="Wang N."/>
            <person name="Wang Y."/>
            <person name="Ma Z."/>
            <person name="Xu X."/>
            <person name="Zhang F."/>
            <person name="Xue H."/>
            <person name="Zhong H."/>
            <person name="Wang Y."/>
            <person name="Zhang K."/>
            <person name="Velt A."/>
            <person name="Avia K."/>
            <person name="Holtgrawe D."/>
            <person name="Grimplet J."/>
            <person name="Matus J.T."/>
            <person name="Ware D."/>
            <person name="Wu X."/>
            <person name="Wang H."/>
            <person name="Liu C."/>
            <person name="Fang Y."/>
            <person name="Rustenholz C."/>
            <person name="Cheng Z."/>
            <person name="Xiao H."/>
            <person name="Zhou Y."/>
        </authorList>
    </citation>
    <scope>NUCLEOTIDE SEQUENCE [LARGE SCALE GENOMIC DNA]</scope>
    <source>
        <strain evidence="7">cv. Pinot noir / PN40024</strain>
        <tissue evidence="6">Leaf</tissue>
    </source>
</reference>
<dbReference type="PANTHER" id="PTHR30540:SF98">
    <property type="entry name" value="POTASSIUM TRANSPORTER 6"/>
    <property type="match status" value="1"/>
</dbReference>
<sequence length="237" mass="26284">MMQNRENNDPGPTGLMRFDGEIRSAMLGSNWKYGPHAAATHLDYMVEFTVTVPILSLAGTMDNLPAGNASGLAVIIIMSVTTCLMSLVAVLCRHQNVSSIIGSMFFIGVIEAFYFSAWISKPLLSMRVRMDSRADFQRKLLVALTSQEFTICFINNNVQFRKNEVGWSEEDFETSSGSQSSESDFSSFSPDELLQLIGDASVMGKYARDHCRPLSEKKQNRVNQVLNKARDDAESSA</sequence>
<feature type="region of interest" description="Disordered" evidence="3">
    <location>
        <begin position="213"/>
        <end position="237"/>
    </location>
</feature>
<feature type="transmembrane region" description="Helical" evidence="4">
    <location>
        <begin position="71"/>
        <end position="91"/>
    </location>
</feature>
<evidence type="ECO:0000259" key="5">
    <source>
        <dbReference type="Pfam" id="PF02705"/>
    </source>
</evidence>
<feature type="transmembrane region" description="Helical" evidence="4">
    <location>
        <begin position="97"/>
        <end position="120"/>
    </location>
</feature>